<dbReference type="EMBL" id="ACPB03002401">
    <property type="status" value="NOT_ANNOTATED_CDS"/>
    <property type="molecule type" value="Genomic_DNA"/>
</dbReference>
<evidence type="ECO:0000313" key="2">
    <source>
        <dbReference type="Proteomes" id="UP000015103"/>
    </source>
</evidence>
<proteinExistence type="predicted"/>
<protein>
    <recommendedName>
        <fullName evidence="3">Reverse transcriptase zinc-binding domain-containing protein</fullName>
    </recommendedName>
</protein>
<sequence>MVIAGVIPIALLAGERKRLYKRRAEVNREAVSREERNRTVLEWQAAWDEEPRGRWTARLIKDVSISIRRSFGEVDFYLTQLLSGHGLFRAYLKRMGKEAQEDCIYCPPVKGDAYHTFFFVCVKGGVAYEEI</sequence>
<name>T1HQ86_RHOPR</name>
<dbReference type="VEuPathDB" id="VectorBase:RPRC006210"/>
<evidence type="ECO:0008006" key="3">
    <source>
        <dbReference type="Google" id="ProtNLM"/>
    </source>
</evidence>
<dbReference type="EnsemblMetazoa" id="RPRC006210-RA">
    <property type="protein sequence ID" value="RPRC006210-PA"/>
    <property type="gene ID" value="RPRC006210"/>
</dbReference>
<organism evidence="1 2">
    <name type="scientific">Rhodnius prolixus</name>
    <name type="common">Triatomid bug</name>
    <dbReference type="NCBI Taxonomy" id="13249"/>
    <lineage>
        <taxon>Eukaryota</taxon>
        <taxon>Metazoa</taxon>
        <taxon>Ecdysozoa</taxon>
        <taxon>Arthropoda</taxon>
        <taxon>Hexapoda</taxon>
        <taxon>Insecta</taxon>
        <taxon>Pterygota</taxon>
        <taxon>Neoptera</taxon>
        <taxon>Paraneoptera</taxon>
        <taxon>Hemiptera</taxon>
        <taxon>Heteroptera</taxon>
        <taxon>Panheteroptera</taxon>
        <taxon>Cimicomorpha</taxon>
        <taxon>Reduviidae</taxon>
        <taxon>Triatominae</taxon>
        <taxon>Rhodnius</taxon>
    </lineage>
</organism>
<accession>T1HQ86</accession>
<keyword evidence="2" id="KW-1185">Reference proteome</keyword>
<dbReference type="AlphaFoldDB" id="T1HQ86"/>
<evidence type="ECO:0000313" key="1">
    <source>
        <dbReference type="EnsemblMetazoa" id="RPRC006210-PA"/>
    </source>
</evidence>
<dbReference type="OMA" id="CRIDKEY"/>
<dbReference type="STRING" id="13249.T1HQ86"/>
<dbReference type="InParanoid" id="T1HQ86"/>
<dbReference type="Proteomes" id="UP000015103">
    <property type="component" value="Unassembled WGS sequence"/>
</dbReference>
<dbReference type="HOGENOM" id="CLU_135836_1_0_1"/>
<reference evidence="1" key="1">
    <citation type="submission" date="2015-05" db="UniProtKB">
        <authorList>
            <consortium name="EnsemblMetazoa"/>
        </authorList>
    </citation>
    <scope>IDENTIFICATION</scope>
</reference>